<evidence type="ECO:0000256" key="7">
    <source>
        <dbReference type="SAM" id="SignalP"/>
    </source>
</evidence>
<dbReference type="GO" id="GO:0020037">
    <property type="term" value="F:heme binding"/>
    <property type="evidence" value="ECO:0007669"/>
    <property type="project" value="InterPro"/>
</dbReference>
<evidence type="ECO:0000256" key="3">
    <source>
        <dbReference type="ARBA" id="ARBA00022723"/>
    </source>
</evidence>
<dbReference type="Pfam" id="PF13442">
    <property type="entry name" value="Cytochrome_CBB3"/>
    <property type="match status" value="1"/>
</dbReference>
<accession>A0A2V2YNA0</accession>
<sequence>MTKWTTRHKSTTISLKLLTAIFALLALAACGSSKSSSTLDGPKETVALYNARCISCHATDLSGKVGPDSDLRTVGSRMTKEQIVQEITNGGDIMPAFASKLNADEINALADWLSKQQ</sequence>
<evidence type="ECO:0000256" key="1">
    <source>
        <dbReference type="ARBA" id="ARBA00022448"/>
    </source>
</evidence>
<dbReference type="RefSeq" id="WP_110046029.1">
    <property type="nucleotide sequence ID" value="NZ_CP054613.1"/>
</dbReference>
<gene>
    <name evidence="9" type="ORF">DFQ01_12231</name>
</gene>
<dbReference type="InterPro" id="IPR051811">
    <property type="entry name" value="Cytochrome_c550/c551-like"/>
</dbReference>
<dbReference type="PROSITE" id="PS51257">
    <property type="entry name" value="PROKAR_LIPOPROTEIN"/>
    <property type="match status" value="1"/>
</dbReference>
<evidence type="ECO:0000259" key="8">
    <source>
        <dbReference type="PROSITE" id="PS51007"/>
    </source>
</evidence>
<keyword evidence="10" id="KW-1185">Reference proteome</keyword>
<comment type="caution">
    <text evidence="9">The sequence shown here is derived from an EMBL/GenBank/DDBJ whole genome shotgun (WGS) entry which is preliminary data.</text>
</comment>
<dbReference type="InterPro" id="IPR036909">
    <property type="entry name" value="Cyt_c-like_dom_sf"/>
</dbReference>
<reference evidence="9 10" key="1">
    <citation type="submission" date="2018-05" db="EMBL/GenBank/DDBJ databases">
        <title>Genomic Encyclopedia of Type Strains, Phase III (KMG-III): the genomes of soil and plant-associated and newly described type strains.</title>
        <authorList>
            <person name="Whitman W."/>
        </authorList>
    </citation>
    <scope>NUCLEOTIDE SEQUENCE [LARGE SCALE GENOMIC DNA]</scope>
    <source>
        <strain evidence="9 10">CECT 5696</strain>
    </source>
</reference>
<evidence type="ECO:0000313" key="10">
    <source>
        <dbReference type="Proteomes" id="UP000246635"/>
    </source>
</evidence>
<proteinExistence type="predicted"/>
<keyword evidence="2 6" id="KW-0349">Heme</keyword>
<evidence type="ECO:0000313" key="9">
    <source>
        <dbReference type="EMBL" id="PWV97300.1"/>
    </source>
</evidence>
<dbReference type="InterPro" id="IPR009056">
    <property type="entry name" value="Cyt_c-like_dom"/>
</dbReference>
<dbReference type="Proteomes" id="UP000246635">
    <property type="component" value="Unassembled WGS sequence"/>
</dbReference>
<dbReference type="Gene3D" id="1.10.760.10">
    <property type="entry name" value="Cytochrome c-like domain"/>
    <property type="match status" value="1"/>
</dbReference>
<keyword evidence="7" id="KW-0732">Signal</keyword>
<dbReference type="GO" id="GO:0046872">
    <property type="term" value="F:metal ion binding"/>
    <property type="evidence" value="ECO:0007669"/>
    <property type="project" value="UniProtKB-KW"/>
</dbReference>
<dbReference type="GO" id="GO:0009055">
    <property type="term" value="F:electron transfer activity"/>
    <property type="evidence" value="ECO:0007669"/>
    <property type="project" value="InterPro"/>
</dbReference>
<evidence type="ECO:0000256" key="5">
    <source>
        <dbReference type="ARBA" id="ARBA00023004"/>
    </source>
</evidence>
<dbReference type="PROSITE" id="PS51007">
    <property type="entry name" value="CYTC"/>
    <property type="match status" value="1"/>
</dbReference>
<dbReference type="PANTHER" id="PTHR37823">
    <property type="entry name" value="CYTOCHROME C-553-LIKE"/>
    <property type="match status" value="1"/>
</dbReference>
<dbReference type="AlphaFoldDB" id="A0A2V2YNA0"/>
<keyword evidence="1" id="KW-0813">Transport</keyword>
<name>A0A2V2YNA0_9BACL</name>
<evidence type="ECO:0000256" key="6">
    <source>
        <dbReference type="PROSITE-ProRule" id="PRU00433"/>
    </source>
</evidence>
<dbReference type="EMBL" id="QGTQ01000022">
    <property type="protein sequence ID" value="PWV97300.1"/>
    <property type="molecule type" value="Genomic_DNA"/>
</dbReference>
<keyword evidence="3 6" id="KW-0479">Metal-binding</keyword>
<organism evidence="9 10">
    <name type="scientific">Paenibacillus cellulosilyticus</name>
    <dbReference type="NCBI Taxonomy" id="375489"/>
    <lineage>
        <taxon>Bacteria</taxon>
        <taxon>Bacillati</taxon>
        <taxon>Bacillota</taxon>
        <taxon>Bacilli</taxon>
        <taxon>Bacillales</taxon>
        <taxon>Paenibacillaceae</taxon>
        <taxon>Paenibacillus</taxon>
    </lineage>
</organism>
<feature type="signal peptide" evidence="7">
    <location>
        <begin position="1"/>
        <end position="28"/>
    </location>
</feature>
<dbReference type="OrthoDB" id="7933886at2"/>
<evidence type="ECO:0000256" key="4">
    <source>
        <dbReference type="ARBA" id="ARBA00022982"/>
    </source>
</evidence>
<feature type="chain" id="PRO_5039187020" evidence="7">
    <location>
        <begin position="29"/>
        <end position="117"/>
    </location>
</feature>
<keyword evidence="4" id="KW-0249">Electron transport</keyword>
<evidence type="ECO:0000256" key="2">
    <source>
        <dbReference type="ARBA" id="ARBA00022617"/>
    </source>
</evidence>
<protein>
    <submittedName>
        <fullName evidence="9">Cytochrome c551</fullName>
    </submittedName>
</protein>
<feature type="domain" description="Cytochrome c" evidence="8">
    <location>
        <begin position="36"/>
        <end position="117"/>
    </location>
</feature>
<keyword evidence="5 6" id="KW-0408">Iron</keyword>
<dbReference type="SUPFAM" id="SSF46626">
    <property type="entry name" value="Cytochrome c"/>
    <property type="match status" value="1"/>
</dbReference>
<dbReference type="PANTHER" id="PTHR37823:SF4">
    <property type="entry name" value="MENAQUINOL-CYTOCHROME C REDUCTASE CYTOCHROME B_C SUBUNIT"/>
    <property type="match status" value="1"/>
</dbReference>